<dbReference type="OrthoDB" id="9782767at2"/>
<dbReference type="AlphaFoldDB" id="A0A126QJ25"/>
<dbReference type="Proteomes" id="UP000295506">
    <property type="component" value="Unassembled WGS sequence"/>
</dbReference>
<dbReference type="SUPFAM" id="SSF53335">
    <property type="entry name" value="S-adenosyl-L-methionine-dependent methyltransferases"/>
    <property type="match status" value="1"/>
</dbReference>
<gene>
    <name evidence="5" type="ORF">AWY79_02050</name>
    <name evidence="6" type="ORF">EDC59_110137</name>
</gene>
<evidence type="ECO:0000313" key="5">
    <source>
        <dbReference type="EMBL" id="AMK09980.1"/>
    </source>
</evidence>
<evidence type="ECO:0000313" key="8">
    <source>
        <dbReference type="Proteomes" id="UP000295506"/>
    </source>
</evidence>
<dbReference type="Gene3D" id="3.40.50.150">
    <property type="entry name" value="Vaccinia Virus protein VP39"/>
    <property type="match status" value="1"/>
</dbReference>
<dbReference type="RefSeq" id="WP_066799635.1">
    <property type="nucleotide sequence ID" value="NZ_CP014206.1"/>
</dbReference>
<dbReference type="CDD" id="cd02440">
    <property type="entry name" value="AdoMet_MTases"/>
    <property type="match status" value="1"/>
</dbReference>
<dbReference type="EMBL" id="CP014206">
    <property type="protein sequence ID" value="AMK09980.1"/>
    <property type="molecule type" value="Genomic_DNA"/>
</dbReference>
<accession>A0A126QJ25</accession>
<dbReference type="Proteomes" id="UP000055611">
    <property type="component" value="Chromosome"/>
</dbReference>
<evidence type="ECO:0000256" key="1">
    <source>
        <dbReference type="ARBA" id="ARBA00022603"/>
    </source>
</evidence>
<keyword evidence="2" id="KW-0808">Transferase</keyword>
<dbReference type="InterPro" id="IPR013216">
    <property type="entry name" value="Methyltransf_11"/>
</dbReference>
<evidence type="ECO:0000256" key="3">
    <source>
        <dbReference type="ARBA" id="ARBA00022691"/>
    </source>
</evidence>
<evidence type="ECO:0000259" key="4">
    <source>
        <dbReference type="Pfam" id="PF08241"/>
    </source>
</evidence>
<evidence type="ECO:0000313" key="7">
    <source>
        <dbReference type="Proteomes" id="UP000055611"/>
    </source>
</evidence>
<dbReference type="PANTHER" id="PTHR43464:SF19">
    <property type="entry name" value="UBIQUINONE BIOSYNTHESIS O-METHYLTRANSFERASE, MITOCHONDRIAL"/>
    <property type="match status" value="1"/>
</dbReference>
<keyword evidence="7" id="KW-1185">Reference proteome</keyword>
<dbReference type="Pfam" id="PF08241">
    <property type="entry name" value="Methyltransf_11"/>
    <property type="match status" value="1"/>
</dbReference>
<dbReference type="GO" id="GO:0032259">
    <property type="term" value="P:methylation"/>
    <property type="evidence" value="ECO:0007669"/>
    <property type="project" value="UniProtKB-KW"/>
</dbReference>
<keyword evidence="1 6" id="KW-0489">Methyltransferase</keyword>
<organism evidence="6 8">
    <name type="scientific">Pseudodesulfovibrio indicus</name>
    <dbReference type="NCBI Taxonomy" id="1716143"/>
    <lineage>
        <taxon>Bacteria</taxon>
        <taxon>Pseudomonadati</taxon>
        <taxon>Thermodesulfobacteriota</taxon>
        <taxon>Desulfovibrionia</taxon>
        <taxon>Desulfovibrionales</taxon>
        <taxon>Desulfovibrionaceae</taxon>
    </lineage>
</organism>
<keyword evidence="3" id="KW-0949">S-adenosyl-L-methionine</keyword>
<feature type="domain" description="Methyltransferase type 11" evidence="4">
    <location>
        <begin position="43"/>
        <end position="130"/>
    </location>
</feature>
<reference evidence="6 8" key="2">
    <citation type="submission" date="2019-03" db="EMBL/GenBank/DDBJ databases">
        <title>Genomic Encyclopedia of Type Strains, Phase IV (KMG-IV): sequencing the most valuable type-strain genomes for metagenomic binning, comparative biology and taxonomic classification.</title>
        <authorList>
            <person name="Goeker M."/>
        </authorList>
    </citation>
    <scope>NUCLEOTIDE SEQUENCE [LARGE SCALE GENOMIC DNA]</scope>
    <source>
        <strain evidence="6 8">DSM 101483</strain>
    </source>
</reference>
<reference evidence="5 7" key="1">
    <citation type="journal article" date="2016" name="Front. Microbiol.">
        <title>Genome Sequence of the Piezophilic, Mesophilic Sulfate-Reducing Bacterium Desulfovibrio indicus J2T.</title>
        <authorList>
            <person name="Cao J."/>
            <person name="Maignien L."/>
            <person name="Shao Z."/>
            <person name="Alain K."/>
            <person name="Jebbar M."/>
        </authorList>
    </citation>
    <scope>NUCLEOTIDE SEQUENCE [LARGE SCALE GENOMIC DNA]</scope>
    <source>
        <strain evidence="5 7">J2</strain>
    </source>
</reference>
<sequence>MVWDPDRYEAWFDTPEGQYALDREVQLLQDVLAGWPRRKHKLLEIGCGTGLFLDHLYQMGLDVTGIDNSPEMIMAARKRFGNRAELHLAHGEHMGFSDNEFDYALLWSVLEFSDEPEAMLAEAARVAEKGVLIGFLNKNSLYYSLNVRKSGSTLAKAHWFTWCEMQDLVHRATGFRPTLARSVLAGPMSTWKDTRACNLINARILPPALGAFVAARVDFTNMKPLTPLFAWKSEPEMG</sequence>
<dbReference type="EMBL" id="SOBK01000010">
    <property type="protein sequence ID" value="TDT87055.1"/>
    <property type="molecule type" value="Genomic_DNA"/>
</dbReference>
<evidence type="ECO:0000313" key="6">
    <source>
        <dbReference type="EMBL" id="TDT87055.1"/>
    </source>
</evidence>
<dbReference type="InterPro" id="IPR029063">
    <property type="entry name" value="SAM-dependent_MTases_sf"/>
</dbReference>
<protein>
    <submittedName>
        <fullName evidence="6">Methyltransferase family protein</fullName>
    </submittedName>
    <submittedName>
        <fullName evidence="5">Methyltransferase type 11</fullName>
    </submittedName>
</protein>
<dbReference type="KEGG" id="dej:AWY79_02050"/>
<proteinExistence type="predicted"/>
<dbReference type="GO" id="GO:0008757">
    <property type="term" value="F:S-adenosylmethionine-dependent methyltransferase activity"/>
    <property type="evidence" value="ECO:0007669"/>
    <property type="project" value="InterPro"/>
</dbReference>
<evidence type="ECO:0000256" key="2">
    <source>
        <dbReference type="ARBA" id="ARBA00022679"/>
    </source>
</evidence>
<name>A0A126QJ25_9BACT</name>
<dbReference type="PANTHER" id="PTHR43464">
    <property type="entry name" value="METHYLTRANSFERASE"/>
    <property type="match status" value="1"/>
</dbReference>